<proteinExistence type="predicted"/>
<dbReference type="SMART" id="SM00470">
    <property type="entry name" value="ParB"/>
    <property type="match status" value="1"/>
</dbReference>
<dbReference type="Gene3D" id="3.40.50.150">
    <property type="entry name" value="Vaccinia Virus protein VP39"/>
    <property type="match status" value="1"/>
</dbReference>
<dbReference type="SUPFAM" id="SSF53335">
    <property type="entry name" value="S-adenosyl-L-methionine-dependent methyltransferases"/>
    <property type="match status" value="1"/>
</dbReference>
<organism evidence="2">
    <name type="scientific">marine sediment metagenome</name>
    <dbReference type="NCBI Taxonomy" id="412755"/>
    <lineage>
        <taxon>unclassified sequences</taxon>
        <taxon>metagenomes</taxon>
        <taxon>ecological metagenomes</taxon>
    </lineage>
</organism>
<dbReference type="InterPro" id="IPR050336">
    <property type="entry name" value="Chromosome_partition/occlusion"/>
</dbReference>
<comment type="caution">
    <text evidence="2">The sequence shown here is derived from an EMBL/GenBank/DDBJ whole genome shotgun (WGS) entry which is preliminary data.</text>
</comment>
<dbReference type="PANTHER" id="PTHR33375:SF1">
    <property type="entry name" value="CHROMOSOME-PARTITIONING PROTEIN PARB-RELATED"/>
    <property type="match status" value="1"/>
</dbReference>
<dbReference type="InterPro" id="IPR001387">
    <property type="entry name" value="Cro/C1-type_HTH"/>
</dbReference>
<dbReference type="InterPro" id="IPR029063">
    <property type="entry name" value="SAM-dependent_MTases_sf"/>
</dbReference>
<dbReference type="GO" id="GO:0008168">
    <property type="term" value="F:methyltransferase activity"/>
    <property type="evidence" value="ECO:0007669"/>
    <property type="project" value="InterPro"/>
</dbReference>
<dbReference type="InterPro" id="IPR003115">
    <property type="entry name" value="ParB_N"/>
</dbReference>
<dbReference type="PROSITE" id="PS00092">
    <property type="entry name" value="N6_MTASE"/>
    <property type="match status" value="1"/>
</dbReference>
<dbReference type="GO" id="GO:0005694">
    <property type="term" value="C:chromosome"/>
    <property type="evidence" value="ECO:0007669"/>
    <property type="project" value="TreeGrafter"/>
</dbReference>
<feature type="non-terminal residue" evidence="2">
    <location>
        <position position="255"/>
    </location>
</feature>
<reference evidence="2" key="1">
    <citation type="journal article" date="2014" name="Front. Microbiol.">
        <title>High frequency of phylogenetically diverse reductive dehalogenase-homologous genes in deep subseafloor sedimentary metagenomes.</title>
        <authorList>
            <person name="Kawai M."/>
            <person name="Futagami T."/>
            <person name="Toyoda A."/>
            <person name="Takaki Y."/>
            <person name="Nishi S."/>
            <person name="Hori S."/>
            <person name="Arai W."/>
            <person name="Tsubouchi T."/>
            <person name="Morono Y."/>
            <person name="Uchiyama I."/>
            <person name="Ito T."/>
            <person name="Fujiyama A."/>
            <person name="Inagaki F."/>
            <person name="Takami H."/>
        </authorList>
    </citation>
    <scope>NUCLEOTIDE SEQUENCE</scope>
    <source>
        <strain evidence="2">Expedition CK06-06</strain>
    </source>
</reference>
<dbReference type="InterPro" id="IPR002052">
    <property type="entry name" value="DNA_methylase_N6_adenine_CS"/>
</dbReference>
<evidence type="ECO:0000313" key="2">
    <source>
        <dbReference type="EMBL" id="GAI78296.1"/>
    </source>
</evidence>
<name>X1SGL8_9ZZZZ</name>
<dbReference type="GO" id="GO:0003676">
    <property type="term" value="F:nucleic acid binding"/>
    <property type="evidence" value="ECO:0007669"/>
    <property type="project" value="InterPro"/>
</dbReference>
<protein>
    <recommendedName>
        <fullName evidence="1">ParB-like N-terminal domain-containing protein</fullName>
    </recommendedName>
</protein>
<dbReference type="CDD" id="cd00093">
    <property type="entry name" value="HTH_XRE"/>
    <property type="match status" value="1"/>
</dbReference>
<dbReference type="CDD" id="cd02440">
    <property type="entry name" value="AdoMet_MTases"/>
    <property type="match status" value="1"/>
</dbReference>
<dbReference type="GO" id="GO:0007059">
    <property type="term" value="P:chromosome segregation"/>
    <property type="evidence" value="ECO:0007669"/>
    <property type="project" value="TreeGrafter"/>
</dbReference>
<gene>
    <name evidence="2" type="ORF">S12H4_18698</name>
</gene>
<dbReference type="Gene3D" id="3.90.1530.10">
    <property type="entry name" value="Conserved hypothetical protein from pyrococcus furiosus pfu- 392566-001, ParB domain"/>
    <property type="match status" value="1"/>
</dbReference>
<dbReference type="SUPFAM" id="SSF110849">
    <property type="entry name" value="ParB/Sulfiredoxin"/>
    <property type="match status" value="1"/>
</dbReference>
<feature type="domain" description="ParB-like N-terminal" evidence="1">
    <location>
        <begin position="11"/>
        <end position="90"/>
    </location>
</feature>
<dbReference type="EMBL" id="BARW01009264">
    <property type="protein sequence ID" value="GAI78296.1"/>
    <property type="molecule type" value="Genomic_DNA"/>
</dbReference>
<dbReference type="GO" id="GO:0032259">
    <property type="term" value="P:methylation"/>
    <property type="evidence" value="ECO:0007669"/>
    <property type="project" value="InterPro"/>
</dbReference>
<accession>X1SGL8</accession>
<dbReference type="AlphaFoldDB" id="X1SGL8"/>
<dbReference type="Gene3D" id="1.10.10.60">
    <property type="entry name" value="Homeodomain-like"/>
    <property type="match status" value="1"/>
</dbReference>
<sequence>MDPKLVRETKQMKELKEILPTLGQDDYGRLKESIKERGIQEAIKILPDGVIVDGYHRKKIAQELEIKDIPYEIKQLDKDEALELGISLNLARRNLSFEQKKEIIKKLRGRGWTQKRVAQVIGIPRRTLGDLENISNGEIAITYIPDLRYKISKKVEDEIFERSKTETQEEIASDHNITQPRVSQIIKKKKDQIHKKEDAKKKASQYKKEEGIEIFHGDFKKIAKQFPDNHFDHIITDPPYPEKYLPLWSDLSRIA</sequence>
<evidence type="ECO:0000259" key="1">
    <source>
        <dbReference type="SMART" id="SM00470"/>
    </source>
</evidence>
<dbReference type="GO" id="GO:0045881">
    <property type="term" value="P:positive regulation of sporulation resulting in formation of a cellular spore"/>
    <property type="evidence" value="ECO:0007669"/>
    <property type="project" value="TreeGrafter"/>
</dbReference>
<dbReference type="PANTHER" id="PTHR33375">
    <property type="entry name" value="CHROMOSOME-PARTITIONING PROTEIN PARB-RELATED"/>
    <property type="match status" value="1"/>
</dbReference>
<dbReference type="InterPro" id="IPR036086">
    <property type="entry name" value="ParB/Sulfiredoxin_sf"/>
</dbReference>